<organism evidence="1 2">
    <name type="scientific">Cryptococcus gattii EJB2</name>
    <dbReference type="NCBI Taxonomy" id="1296103"/>
    <lineage>
        <taxon>Eukaryota</taxon>
        <taxon>Fungi</taxon>
        <taxon>Dikarya</taxon>
        <taxon>Basidiomycota</taxon>
        <taxon>Agaricomycotina</taxon>
        <taxon>Tremellomycetes</taxon>
        <taxon>Tremellales</taxon>
        <taxon>Cryptococcaceae</taxon>
        <taxon>Cryptococcus</taxon>
        <taxon>Cryptococcus gattii species complex</taxon>
    </lineage>
</organism>
<keyword evidence="2" id="KW-1185">Reference proteome</keyword>
<dbReference type="EMBL" id="KN848619">
    <property type="protein sequence ID" value="KIR80950.1"/>
    <property type="molecule type" value="Genomic_DNA"/>
</dbReference>
<dbReference type="Proteomes" id="UP000054272">
    <property type="component" value="Unassembled WGS sequence"/>
</dbReference>
<proteinExistence type="predicted"/>
<evidence type="ECO:0000313" key="2">
    <source>
        <dbReference type="Proteomes" id="UP000054272"/>
    </source>
</evidence>
<protein>
    <submittedName>
        <fullName evidence="1">Uncharacterized protein</fullName>
    </submittedName>
</protein>
<reference evidence="1 2" key="1">
    <citation type="submission" date="2015-01" db="EMBL/GenBank/DDBJ databases">
        <title>The Genome Sequence of Cryptococcus gattii EJB2.</title>
        <authorList>
            <consortium name="The Broad Institute Genomics Platform"/>
            <person name="Cuomo C."/>
            <person name="Litvintseva A."/>
            <person name="Chen Y."/>
            <person name="Heitman J."/>
            <person name="Sun S."/>
            <person name="Springer D."/>
            <person name="Dromer F."/>
            <person name="Young S."/>
            <person name="Zeng Q."/>
            <person name="Gargeya S."/>
            <person name="Abouelleil A."/>
            <person name="Alvarado L."/>
            <person name="Chapman S.B."/>
            <person name="Gainer-Dewar J."/>
            <person name="Goldberg J."/>
            <person name="Griggs A."/>
            <person name="Gujja S."/>
            <person name="Hansen M."/>
            <person name="Howarth C."/>
            <person name="Imamovic A."/>
            <person name="Larimer J."/>
            <person name="Murphy C."/>
            <person name="Naylor J."/>
            <person name="Pearson M."/>
            <person name="Priest M."/>
            <person name="Roberts A."/>
            <person name="Saif S."/>
            <person name="Shea T."/>
            <person name="Sykes S."/>
            <person name="Wortman J."/>
            <person name="Nusbaum C."/>
            <person name="Birren B."/>
        </authorList>
    </citation>
    <scope>NUCLEOTIDE SEQUENCE [LARGE SCALE GENOMIC DNA]</scope>
    <source>
        <strain evidence="1 2">EJB2</strain>
    </source>
</reference>
<sequence length="111" mass="11698">MNNFVGCLCEGQTYTGALGNETIMGSAGICASCQKTPALIQKNIQLCSVQSTNGTASNSTAFRPQSYETAEDTSKDAVVGKGVQTLVNNATWLCWMGTFLTAFFSSGAMTF</sequence>
<evidence type="ECO:0000313" key="1">
    <source>
        <dbReference type="EMBL" id="KIR80950.1"/>
    </source>
</evidence>
<accession>A0ABR5BZ72</accession>
<name>A0ABR5BZ72_9TREE</name>
<gene>
    <name evidence="1" type="ORF">I306_01990</name>
</gene>